<sequence>MAKKKRFQRKEIMPVVSESTASSAFEFGGIERVDTENPIACSDVDFDEADEYYTPPIEPKALSALLLANSYHGAVVEARTRILSKDFIETDVLSFFEMMNISKDLIVFGHAYFQVFRNPWGEPLRLGHVMAQYTRRGKDNRFFRLNSDDTKTEYKKGEIVQIRLYDPSQNIYGLPDYLSGVESALLSQDATRFRRRYYKNGMHMGFILYMTDPTLTPIAEENLANALKKSRGVGNFSSMLINIPNGQEKGVQLIPVGNIGSKDEFEGIKKISSQEVIVAHRYPAGLSGILPPEGSSLGNPLQYSEMYYENEIKPLQKLLLGINRLMPKDKQITFELPLNKNTQA</sequence>
<dbReference type="NCBIfam" id="TIGR01540">
    <property type="entry name" value="portal_PBSX"/>
    <property type="match status" value="1"/>
</dbReference>
<reference evidence="2 3" key="1">
    <citation type="submission" date="2018-03" db="EMBL/GenBank/DDBJ databases">
        <title>Whole genome sequencing of Histamine producing bacteria.</title>
        <authorList>
            <person name="Butler K."/>
        </authorList>
    </citation>
    <scope>NUCLEOTIDE SEQUENCE [LARGE SCALE GENOMIC DNA]</scope>
    <source>
        <strain evidence="2 3">ATCC 51761</strain>
    </source>
</reference>
<accession>A0ABX5GXI8</accession>
<protein>
    <submittedName>
        <fullName evidence="2">Phage portal protein</fullName>
    </submittedName>
</protein>
<proteinExistence type="inferred from homology"/>
<dbReference type="RefSeq" id="WP_045036189.1">
    <property type="nucleotide sequence ID" value="NZ_JZSR01000006.1"/>
</dbReference>
<comment type="caution">
    <text evidence="2">The sequence shown here is derived from an EMBL/GenBank/DDBJ whole genome shotgun (WGS) entry which is preliminary data.</text>
</comment>
<dbReference type="InterPro" id="IPR006944">
    <property type="entry name" value="Phage/GTA_portal"/>
</dbReference>
<evidence type="ECO:0000313" key="2">
    <source>
        <dbReference type="EMBL" id="PSW99588.1"/>
    </source>
</evidence>
<dbReference type="InterPro" id="IPR006430">
    <property type="entry name" value="Phage_portal_PBSX"/>
</dbReference>
<gene>
    <name evidence="2" type="ORF">C9J52_02035</name>
</gene>
<evidence type="ECO:0000313" key="3">
    <source>
        <dbReference type="Proteomes" id="UP000241190"/>
    </source>
</evidence>
<name>A0ABX5GXI8_9GAMM</name>
<dbReference type="Pfam" id="PF04860">
    <property type="entry name" value="Phage_portal"/>
    <property type="match status" value="1"/>
</dbReference>
<organism evidence="2 3">
    <name type="scientific">Photobacterium iliopiscarium</name>
    <dbReference type="NCBI Taxonomy" id="56192"/>
    <lineage>
        <taxon>Bacteria</taxon>
        <taxon>Pseudomonadati</taxon>
        <taxon>Pseudomonadota</taxon>
        <taxon>Gammaproteobacteria</taxon>
        <taxon>Vibrionales</taxon>
        <taxon>Vibrionaceae</taxon>
        <taxon>Photobacterium</taxon>
    </lineage>
</organism>
<dbReference type="EMBL" id="PYOP01000002">
    <property type="protein sequence ID" value="PSW99588.1"/>
    <property type="molecule type" value="Genomic_DNA"/>
</dbReference>
<keyword evidence="3" id="KW-1185">Reference proteome</keyword>
<dbReference type="Proteomes" id="UP000241190">
    <property type="component" value="Unassembled WGS sequence"/>
</dbReference>
<comment type="similarity">
    <text evidence="1">Belongs to the phage portal family. PBSX subfamily.</text>
</comment>
<evidence type="ECO:0000256" key="1">
    <source>
        <dbReference type="ARBA" id="ARBA00006799"/>
    </source>
</evidence>